<keyword evidence="2" id="KW-1185">Reference proteome</keyword>
<protein>
    <submittedName>
        <fullName evidence="1">2164_t:CDS:1</fullName>
    </submittedName>
</protein>
<sequence>MFASTLARFLHKILPNSKILFQDDFFKPDADIPIDPKTNLANWDCPEALDLENFANVLREIKKTGIIPDTYSSKEEQNIMGKPVQLQRPLLIDELKRKVDDFLVSKQRKHKLKQDDKNVGIINGNDHELANWIFVIVDGFMLYWDQEVSSNLDMKFFIDAGYETLKKRRENRSGYVTLEAFPGYWVDPPNYFDNIVWPNFVKFHQHLKSNRRERGIDINDLVVFEGEDKSPIDQNVERAINVILEHIDNRINSQE</sequence>
<dbReference type="OrthoDB" id="10041966at2759"/>
<dbReference type="EMBL" id="CAJVPS010000015">
    <property type="protein sequence ID" value="CAG8440841.1"/>
    <property type="molecule type" value="Genomic_DNA"/>
</dbReference>
<dbReference type="AlphaFoldDB" id="A0A9N8V8R6"/>
<dbReference type="Gene3D" id="3.40.50.300">
    <property type="entry name" value="P-loop containing nucleotide triphosphate hydrolases"/>
    <property type="match status" value="1"/>
</dbReference>
<dbReference type="Proteomes" id="UP000789508">
    <property type="component" value="Unassembled WGS sequence"/>
</dbReference>
<name>A0A9N8V8R6_9GLOM</name>
<gene>
    <name evidence="1" type="ORF">ALEPTO_LOCUS296</name>
</gene>
<reference evidence="1" key="1">
    <citation type="submission" date="2021-06" db="EMBL/GenBank/DDBJ databases">
        <authorList>
            <person name="Kallberg Y."/>
            <person name="Tangrot J."/>
            <person name="Rosling A."/>
        </authorList>
    </citation>
    <scope>NUCLEOTIDE SEQUENCE</scope>
    <source>
        <strain evidence="1">FL130A</strain>
    </source>
</reference>
<organism evidence="1 2">
    <name type="scientific">Ambispora leptoticha</name>
    <dbReference type="NCBI Taxonomy" id="144679"/>
    <lineage>
        <taxon>Eukaryota</taxon>
        <taxon>Fungi</taxon>
        <taxon>Fungi incertae sedis</taxon>
        <taxon>Mucoromycota</taxon>
        <taxon>Glomeromycotina</taxon>
        <taxon>Glomeromycetes</taxon>
        <taxon>Archaeosporales</taxon>
        <taxon>Ambisporaceae</taxon>
        <taxon>Ambispora</taxon>
    </lineage>
</organism>
<comment type="caution">
    <text evidence="1">The sequence shown here is derived from an EMBL/GenBank/DDBJ whole genome shotgun (WGS) entry which is preliminary data.</text>
</comment>
<evidence type="ECO:0000313" key="2">
    <source>
        <dbReference type="Proteomes" id="UP000789508"/>
    </source>
</evidence>
<dbReference type="CDD" id="cd02024">
    <property type="entry name" value="NRK1"/>
    <property type="match status" value="1"/>
</dbReference>
<dbReference type="SUPFAM" id="SSF52540">
    <property type="entry name" value="P-loop containing nucleoside triphosphate hydrolases"/>
    <property type="match status" value="1"/>
</dbReference>
<accession>A0A9N8V8R6</accession>
<dbReference type="InterPro" id="IPR027417">
    <property type="entry name" value="P-loop_NTPase"/>
</dbReference>
<dbReference type="PANTHER" id="PTHR10285">
    <property type="entry name" value="URIDINE KINASE"/>
    <property type="match status" value="1"/>
</dbReference>
<proteinExistence type="predicted"/>
<evidence type="ECO:0000313" key="1">
    <source>
        <dbReference type="EMBL" id="CAG8440841.1"/>
    </source>
</evidence>